<dbReference type="Pfam" id="PF00590">
    <property type="entry name" value="TP_methylase"/>
    <property type="match status" value="1"/>
</dbReference>
<dbReference type="InterPro" id="IPR000878">
    <property type="entry name" value="4pyrrol_Mease"/>
</dbReference>
<dbReference type="Proteomes" id="UP001162640">
    <property type="component" value="Unassembled WGS sequence"/>
</dbReference>
<dbReference type="NCBIfam" id="TIGR00522">
    <property type="entry name" value="dph5"/>
    <property type="match status" value="1"/>
</dbReference>
<dbReference type="PANTHER" id="PTHR10882">
    <property type="entry name" value="DIPHTHINE SYNTHASE"/>
    <property type="match status" value="1"/>
</dbReference>
<accession>A0A9W7AQR7</accession>
<dbReference type="InterPro" id="IPR035996">
    <property type="entry name" value="4pyrrol_Methylase_sf"/>
</dbReference>
<dbReference type="AlphaFoldDB" id="A0A9W7AQR7"/>
<dbReference type="PANTHER" id="PTHR10882:SF0">
    <property type="entry name" value="DIPHTHINE METHYL ESTER SYNTHASE"/>
    <property type="match status" value="1"/>
</dbReference>
<dbReference type="EC" id="2.1.1.314" evidence="2"/>
<dbReference type="InterPro" id="IPR014777">
    <property type="entry name" value="4pyrrole_Mease_sub1"/>
</dbReference>
<dbReference type="GO" id="GO:0017183">
    <property type="term" value="P:protein histidyl modification to diphthamide"/>
    <property type="evidence" value="ECO:0007669"/>
    <property type="project" value="InterPro"/>
</dbReference>
<dbReference type="SUPFAM" id="SSF53790">
    <property type="entry name" value="Tetrapyrrole methylase"/>
    <property type="match status" value="1"/>
</dbReference>
<protein>
    <recommendedName>
        <fullName evidence="2">diphthine methyl ester synthase</fullName>
        <ecNumber evidence="2">2.1.1.314</ecNumber>
    </recommendedName>
</protein>
<evidence type="ECO:0000256" key="2">
    <source>
        <dbReference type="ARBA" id="ARBA00011927"/>
    </source>
</evidence>
<dbReference type="InterPro" id="IPR004551">
    <property type="entry name" value="Dphthn_synthase"/>
</dbReference>
<comment type="caution">
    <text evidence="5">The sequence shown here is derived from an EMBL/GenBank/DDBJ whole genome shotgun (WGS) entry which is preliminary data.</text>
</comment>
<sequence>MVLYIIGLGLFDHKDIPLRGLEAVKKSERVWLENYTSILHCPTAELEEAYGKKIELATRTDVESESDKILRGADVEDVSFLVVGDPVCATTHTDLMIR</sequence>
<evidence type="ECO:0000256" key="3">
    <source>
        <dbReference type="ARBA" id="ARBA00048752"/>
    </source>
</evidence>
<evidence type="ECO:0000256" key="1">
    <source>
        <dbReference type="ARBA" id="ARBA00004006"/>
    </source>
</evidence>
<comment type="function">
    <text evidence="1">S-adenosyl-L-methionine-dependent methyltransferase that catalyzes four methylations of the modified target histidine residue in translation elongation factor 2 (EF-2), to form an intermediate called diphthine methyl ester. The four successive methylation reactions represent the second step of diphthamide biosynthesis.</text>
</comment>
<name>A0A9W7AQR7_9STRA</name>
<reference evidence="6" key="1">
    <citation type="journal article" date="2023" name="Commun. Biol.">
        <title>Genome analysis of Parmales, the sister group of diatoms, reveals the evolutionary specialization of diatoms from phago-mixotrophs to photoautotrophs.</title>
        <authorList>
            <person name="Ban H."/>
            <person name="Sato S."/>
            <person name="Yoshikawa S."/>
            <person name="Yamada K."/>
            <person name="Nakamura Y."/>
            <person name="Ichinomiya M."/>
            <person name="Sato N."/>
            <person name="Blanc-Mathieu R."/>
            <person name="Endo H."/>
            <person name="Kuwata A."/>
            <person name="Ogata H."/>
        </authorList>
    </citation>
    <scope>NUCLEOTIDE SEQUENCE [LARGE SCALE GENOMIC DNA]</scope>
</reference>
<organism evidence="5 6">
    <name type="scientific">Triparma laevis f. inornata</name>
    <dbReference type="NCBI Taxonomy" id="1714386"/>
    <lineage>
        <taxon>Eukaryota</taxon>
        <taxon>Sar</taxon>
        <taxon>Stramenopiles</taxon>
        <taxon>Ochrophyta</taxon>
        <taxon>Bolidophyceae</taxon>
        <taxon>Parmales</taxon>
        <taxon>Triparmaceae</taxon>
        <taxon>Triparma</taxon>
    </lineage>
</organism>
<proteinExistence type="predicted"/>
<dbReference type="GO" id="GO:0141133">
    <property type="term" value="F:diphthine methyl ester synthase activity"/>
    <property type="evidence" value="ECO:0007669"/>
    <property type="project" value="UniProtKB-EC"/>
</dbReference>
<comment type="catalytic activity">
    <reaction evidence="3">
        <text>2-[(3S)-amino-3-carboxypropyl]-L-histidyl-[translation elongation factor 2] + 4 S-adenosyl-L-methionine = diphthine methyl ester-[translation elongation factor 2] + 4 S-adenosyl-L-homocysteine + 3 H(+)</text>
        <dbReference type="Rhea" id="RHEA:42652"/>
        <dbReference type="Rhea" id="RHEA-COMP:9749"/>
        <dbReference type="Rhea" id="RHEA-COMP:10173"/>
        <dbReference type="ChEBI" id="CHEBI:15378"/>
        <dbReference type="ChEBI" id="CHEBI:57856"/>
        <dbReference type="ChEBI" id="CHEBI:59789"/>
        <dbReference type="ChEBI" id="CHEBI:73995"/>
        <dbReference type="ChEBI" id="CHEBI:79005"/>
        <dbReference type="EC" id="2.1.1.314"/>
    </reaction>
</comment>
<evidence type="ECO:0000259" key="4">
    <source>
        <dbReference type="Pfam" id="PF00590"/>
    </source>
</evidence>
<dbReference type="EMBL" id="BLQM01000178">
    <property type="protein sequence ID" value="GMH72684.1"/>
    <property type="molecule type" value="Genomic_DNA"/>
</dbReference>
<gene>
    <name evidence="5" type="ORF">TL16_g05981</name>
</gene>
<evidence type="ECO:0000313" key="6">
    <source>
        <dbReference type="Proteomes" id="UP001162640"/>
    </source>
</evidence>
<evidence type="ECO:0000313" key="5">
    <source>
        <dbReference type="EMBL" id="GMH72684.1"/>
    </source>
</evidence>
<feature type="domain" description="Tetrapyrrole methylase" evidence="4">
    <location>
        <begin position="3"/>
        <end position="96"/>
    </location>
</feature>
<dbReference type="Gene3D" id="3.40.1010.10">
    <property type="entry name" value="Cobalt-precorrin-4 Transmethylase, Domain 1"/>
    <property type="match status" value="1"/>
</dbReference>